<dbReference type="Pfam" id="PF20772">
    <property type="entry name" value="TACO1_YebC_N"/>
    <property type="match status" value="1"/>
</dbReference>
<evidence type="ECO:0000256" key="7">
    <source>
        <dbReference type="SAM" id="MobiDB-lite"/>
    </source>
</evidence>
<dbReference type="InterPro" id="IPR049083">
    <property type="entry name" value="TACO1_YebC_N"/>
</dbReference>
<keyword evidence="11" id="KW-1185">Reference proteome</keyword>
<feature type="region of interest" description="Disordered" evidence="7">
    <location>
        <begin position="1"/>
        <end position="20"/>
    </location>
</feature>
<keyword evidence="4 6" id="KW-0238">DNA-binding</keyword>
<comment type="caution">
    <text evidence="10">The sequence shown here is derived from an EMBL/GenBank/DDBJ whole genome shotgun (WGS) entry which is preliminary data.</text>
</comment>
<dbReference type="InterPro" id="IPR026564">
    <property type="entry name" value="Transcrip_reg_TACO1-like_dom3"/>
</dbReference>
<feature type="domain" description="TACO1/YebC-like second and third" evidence="8">
    <location>
        <begin position="81"/>
        <end position="241"/>
    </location>
</feature>
<dbReference type="InterPro" id="IPR017856">
    <property type="entry name" value="Integrase-like_N"/>
</dbReference>
<dbReference type="Gene3D" id="1.10.10.200">
    <property type="match status" value="1"/>
</dbReference>
<evidence type="ECO:0000256" key="4">
    <source>
        <dbReference type="ARBA" id="ARBA00023125"/>
    </source>
</evidence>
<reference evidence="10 11" key="1">
    <citation type="submission" date="2024-01" db="EMBL/GenBank/DDBJ databases">
        <title>Hyphobacterium bacterium isolated from marine sediment.</title>
        <authorList>
            <person name="Zhao S."/>
        </authorList>
    </citation>
    <scope>NUCLEOTIDE SEQUENCE [LARGE SCALE GENOMIC DNA]</scope>
    <source>
        <strain evidence="10 11">Y60-23</strain>
    </source>
</reference>
<dbReference type="NCBIfam" id="NF001030">
    <property type="entry name" value="PRK00110.1"/>
    <property type="match status" value="1"/>
</dbReference>
<evidence type="ECO:0000256" key="1">
    <source>
        <dbReference type="ARBA" id="ARBA00008724"/>
    </source>
</evidence>
<keyword evidence="3 6" id="KW-0805">Transcription regulation</keyword>
<dbReference type="NCBIfam" id="NF009044">
    <property type="entry name" value="PRK12378.1"/>
    <property type="match status" value="1"/>
</dbReference>
<dbReference type="PANTHER" id="PTHR12532:SF6">
    <property type="entry name" value="TRANSCRIPTIONAL REGULATORY PROTEIN YEBC-RELATED"/>
    <property type="match status" value="1"/>
</dbReference>
<dbReference type="RefSeq" id="WP_330195969.1">
    <property type="nucleotide sequence ID" value="NZ_JAZDRO010000002.1"/>
</dbReference>
<sequence>MAGHSKWANIQHRKGRQDKARAKLFSKLSKEVTIAAKMGGPDPDMNPRLRLAVANAKGQSMPKDNIQRAIDKATGGDVEAYEEIRYEGFGPGGVGIIVEVSTDNRNRAASDVRAAFTKNGGNMGETGAVSFMFEQVGEIRYDQTVADEEKIFEAAIEAGAEDVQQEEGGEDEPGEHVVYCAREDLGDVSKALEASIGEAKSANIIWRPTTSTPLEGEKVASLFKLLEALEDLDDVQTVFDNSEISDEDMAAVG</sequence>
<dbReference type="InterPro" id="IPR002876">
    <property type="entry name" value="Transcrip_reg_TACO1-like"/>
</dbReference>
<organism evidence="10 11">
    <name type="scientific">Hyphobacterium marinum</name>
    <dbReference type="NCBI Taxonomy" id="3116574"/>
    <lineage>
        <taxon>Bacteria</taxon>
        <taxon>Pseudomonadati</taxon>
        <taxon>Pseudomonadota</taxon>
        <taxon>Alphaproteobacteria</taxon>
        <taxon>Maricaulales</taxon>
        <taxon>Maricaulaceae</taxon>
        <taxon>Hyphobacterium</taxon>
    </lineage>
</organism>
<name>A0ABU7LXZ6_9PROT</name>
<dbReference type="HAMAP" id="MF_00693">
    <property type="entry name" value="Transcrip_reg_TACO1"/>
    <property type="match status" value="1"/>
</dbReference>
<evidence type="ECO:0000259" key="8">
    <source>
        <dbReference type="Pfam" id="PF01709"/>
    </source>
</evidence>
<gene>
    <name evidence="10" type="ORF">V0U35_07010</name>
</gene>
<comment type="similarity">
    <text evidence="1 6">Belongs to the TACO1 family.</text>
</comment>
<evidence type="ECO:0000259" key="9">
    <source>
        <dbReference type="Pfam" id="PF20772"/>
    </source>
</evidence>
<dbReference type="EMBL" id="JAZDRO010000002">
    <property type="protein sequence ID" value="MEE2566428.1"/>
    <property type="molecule type" value="Genomic_DNA"/>
</dbReference>
<dbReference type="Gene3D" id="3.30.70.980">
    <property type="match status" value="2"/>
</dbReference>
<evidence type="ECO:0000256" key="6">
    <source>
        <dbReference type="HAMAP-Rule" id="MF_00693"/>
    </source>
</evidence>
<dbReference type="InterPro" id="IPR048300">
    <property type="entry name" value="TACO1_YebC-like_2nd/3rd_dom"/>
</dbReference>
<evidence type="ECO:0000256" key="2">
    <source>
        <dbReference type="ARBA" id="ARBA00022490"/>
    </source>
</evidence>
<accession>A0ABU7LXZ6</accession>
<protein>
    <recommendedName>
        <fullName evidence="6">Probable transcriptional regulatory protein V0U35_07010</fullName>
    </recommendedName>
</protein>
<proteinExistence type="inferred from homology"/>
<dbReference type="PANTHER" id="PTHR12532">
    <property type="entry name" value="TRANSLATIONAL ACTIVATOR OF CYTOCHROME C OXIDASE 1"/>
    <property type="match status" value="1"/>
</dbReference>
<evidence type="ECO:0000256" key="3">
    <source>
        <dbReference type="ARBA" id="ARBA00023015"/>
    </source>
</evidence>
<dbReference type="Pfam" id="PF01709">
    <property type="entry name" value="Transcrip_reg"/>
    <property type="match status" value="1"/>
</dbReference>
<dbReference type="InterPro" id="IPR029072">
    <property type="entry name" value="YebC-like"/>
</dbReference>
<keyword evidence="2 6" id="KW-0963">Cytoplasm</keyword>
<dbReference type="Proteomes" id="UP001310692">
    <property type="component" value="Unassembled WGS sequence"/>
</dbReference>
<dbReference type="GO" id="GO:0003677">
    <property type="term" value="F:DNA binding"/>
    <property type="evidence" value="ECO:0007669"/>
    <property type="project" value="UniProtKB-KW"/>
</dbReference>
<feature type="domain" description="TACO1/YebC-like N-terminal" evidence="9">
    <location>
        <begin position="5"/>
        <end position="76"/>
    </location>
</feature>
<keyword evidence="5 6" id="KW-0804">Transcription</keyword>
<comment type="subcellular location">
    <subcellularLocation>
        <location evidence="6">Cytoplasm</location>
    </subcellularLocation>
</comment>
<dbReference type="SUPFAM" id="SSF75625">
    <property type="entry name" value="YebC-like"/>
    <property type="match status" value="1"/>
</dbReference>
<evidence type="ECO:0000256" key="5">
    <source>
        <dbReference type="ARBA" id="ARBA00023163"/>
    </source>
</evidence>
<evidence type="ECO:0000313" key="10">
    <source>
        <dbReference type="EMBL" id="MEE2566428.1"/>
    </source>
</evidence>
<evidence type="ECO:0000313" key="11">
    <source>
        <dbReference type="Proteomes" id="UP001310692"/>
    </source>
</evidence>
<dbReference type="NCBIfam" id="TIGR01033">
    <property type="entry name" value="YebC/PmpR family DNA-binding transcriptional regulator"/>
    <property type="match status" value="1"/>
</dbReference>